<dbReference type="GO" id="GO:0005737">
    <property type="term" value="C:cytoplasm"/>
    <property type="evidence" value="ECO:0007669"/>
    <property type="project" value="UniProtKB-SubCell"/>
</dbReference>
<evidence type="ECO:0000313" key="10">
    <source>
        <dbReference type="Proteomes" id="UP000256345"/>
    </source>
</evidence>
<dbReference type="InterPro" id="IPR004636">
    <property type="entry name" value="AcOrn/SuccOrn_fam"/>
</dbReference>
<sequence length="418" mass="45043">MPLTTPTRTAKTDSAAPQATTTGKNQEWMDKAKAHLLQNYKQQPIVLERGLGSRVWDADGREYLDLISGIATCGLGHCHPEVVVAVKAQLEKLWHVSNVFYSEPQIELAARLTTASGLQRAFFCNSGGEANEALLKLARKVQKDRGNPDRYEVISFDNSFHGRTLATVTATGQPKYHKGFEPLPAGFTHVPYGDLEAVRRAVGPHTAAILVEPIQGEGGVRQAPPGFLKALRALCDEKGLLLLVDEIQTGMGRTGKVFAYQHEGILPDGISLAKSLGNGLPIGAMLCTEEAGKSLVPGTHGSTFGGNLVAAVAANVVARKVTEPQMLRDVAQKGEYFLSRLRELQGRLPTVIKEARGLGLLVGVELFQDAAPFIAKCRELGMLVNAAGEKTIRFAPAYTVANDDLDHGVRILERALKA</sequence>
<dbReference type="GO" id="GO:0030170">
    <property type="term" value="F:pyridoxal phosphate binding"/>
    <property type="evidence" value="ECO:0007669"/>
    <property type="project" value="InterPro"/>
</dbReference>
<comment type="subunit">
    <text evidence="5">Homodimer.</text>
</comment>
<dbReference type="NCBIfam" id="TIGR00707">
    <property type="entry name" value="argD"/>
    <property type="match status" value="1"/>
</dbReference>
<dbReference type="AlphaFoldDB" id="A0AAC8QCB8"/>
<name>A0AAC8QCB8_9BACT</name>
<dbReference type="Proteomes" id="UP000035579">
    <property type="component" value="Chromosome"/>
</dbReference>
<keyword evidence="1 5" id="KW-0032">Aminotransferase</keyword>
<dbReference type="EMBL" id="CP011509">
    <property type="protein sequence ID" value="AKJ05028.1"/>
    <property type="molecule type" value="Genomic_DNA"/>
</dbReference>
<dbReference type="EMBL" id="QUMU01000002">
    <property type="protein sequence ID" value="REG35731.1"/>
    <property type="molecule type" value="Genomic_DNA"/>
</dbReference>
<evidence type="ECO:0000256" key="1">
    <source>
        <dbReference type="ARBA" id="ARBA00022576"/>
    </source>
</evidence>
<dbReference type="KEGG" id="age:AA314_06654"/>
<protein>
    <recommendedName>
        <fullName evidence="5">Acetylornithine aminotransferase</fullName>
        <shortName evidence="5">ACOAT</shortName>
        <ecNumber evidence="5">2.6.1.11</ecNumber>
    </recommendedName>
</protein>
<reference evidence="7 9" key="1">
    <citation type="submission" date="2015-05" db="EMBL/GenBank/DDBJ databases">
        <title>Genome assembly of Archangium gephyra DSM 2261.</title>
        <authorList>
            <person name="Sharma G."/>
            <person name="Subramanian S."/>
        </authorList>
    </citation>
    <scope>NUCLEOTIDE SEQUENCE [LARGE SCALE GENOMIC DNA]</scope>
    <source>
        <strain evidence="7 9">DSM 2261</strain>
    </source>
</reference>
<keyword evidence="4 5" id="KW-0663">Pyridoxal phosphate</keyword>
<comment type="similarity">
    <text evidence="5">Belongs to the class-III pyridoxal-phosphate-dependent aminotransferase family. ArgD subfamily.</text>
</comment>
<keyword evidence="2 5" id="KW-0028">Amino-acid biosynthesis</keyword>
<comment type="catalytic activity">
    <reaction evidence="5">
        <text>N(2)-acetyl-L-ornithine + 2-oxoglutarate = N-acetyl-L-glutamate 5-semialdehyde + L-glutamate</text>
        <dbReference type="Rhea" id="RHEA:18049"/>
        <dbReference type="ChEBI" id="CHEBI:16810"/>
        <dbReference type="ChEBI" id="CHEBI:29123"/>
        <dbReference type="ChEBI" id="CHEBI:29985"/>
        <dbReference type="ChEBI" id="CHEBI:57805"/>
        <dbReference type="EC" id="2.6.1.11"/>
    </reaction>
</comment>
<dbReference type="PANTHER" id="PTHR11986">
    <property type="entry name" value="AMINOTRANSFERASE CLASS III"/>
    <property type="match status" value="1"/>
</dbReference>
<dbReference type="Gene3D" id="3.90.1150.10">
    <property type="entry name" value="Aspartate Aminotransferase, domain 1"/>
    <property type="match status" value="1"/>
</dbReference>
<comment type="caution">
    <text evidence="5">Lacks conserved residue(s) required for the propagation of feature annotation.</text>
</comment>
<dbReference type="PIRSF" id="PIRSF000521">
    <property type="entry name" value="Transaminase_4ab_Lys_Orn"/>
    <property type="match status" value="1"/>
</dbReference>
<dbReference type="GO" id="GO:0042802">
    <property type="term" value="F:identical protein binding"/>
    <property type="evidence" value="ECO:0007669"/>
    <property type="project" value="TreeGrafter"/>
</dbReference>
<dbReference type="SUPFAM" id="SSF53383">
    <property type="entry name" value="PLP-dependent transferases"/>
    <property type="match status" value="1"/>
</dbReference>
<evidence type="ECO:0000256" key="2">
    <source>
        <dbReference type="ARBA" id="ARBA00022605"/>
    </source>
</evidence>
<dbReference type="PANTHER" id="PTHR11986:SF79">
    <property type="entry name" value="ACETYLORNITHINE AMINOTRANSFERASE, MITOCHONDRIAL"/>
    <property type="match status" value="1"/>
</dbReference>
<dbReference type="Gene3D" id="3.40.640.10">
    <property type="entry name" value="Type I PLP-dependent aspartate aminotransferase-like (Major domain)"/>
    <property type="match status" value="1"/>
</dbReference>
<dbReference type="InterPro" id="IPR015421">
    <property type="entry name" value="PyrdxlP-dep_Trfase_major"/>
</dbReference>
<gene>
    <name evidence="5" type="primary">argD</name>
    <name evidence="7" type="ORF">AA314_06654</name>
    <name evidence="8" type="ORF">ATI61_10299</name>
</gene>
<dbReference type="InterPro" id="IPR050103">
    <property type="entry name" value="Class-III_PLP-dep_AT"/>
</dbReference>
<dbReference type="HAMAP" id="MF_01107">
    <property type="entry name" value="ArgD_aminotrans_3"/>
    <property type="match status" value="1"/>
</dbReference>
<dbReference type="GO" id="GO:0006526">
    <property type="term" value="P:L-arginine biosynthetic process"/>
    <property type="evidence" value="ECO:0007669"/>
    <property type="project" value="UniProtKB-UniRule"/>
</dbReference>
<feature type="binding site" evidence="5">
    <location>
        <position position="160"/>
    </location>
    <ligand>
        <name>pyridoxal 5'-phosphate</name>
        <dbReference type="ChEBI" id="CHEBI:597326"/>
    </ligand>
</feature>
<comment type="miscellaneous">
    <text evidence="5">May also have succinyldiaminopimelate aminotransferase activity, thus carrying out the corresponding step in lysine biosynthesis.</text>
</comment>
<accession>A0AAC8QCB8</accession>
<proteinExistence type="inferred from homology"/>
<evidence type="ECO:0000256" key="6">
    <source>
        <dbReference type="SAM" id="MobiDB-lite"/>
    </source>
</evidence>
<evidence type="ECO:0000313" key="8">
    <source>
        <dbReference type="EMBL" id="REG35731.1"/>
    </source>
</evidence>
<keyword evidence="3 5" id="KW-0808">Transferase</keyword>
<dbReference type="GO" id="GO:0003992">
    <property type="term" value="F:N2-acetyl-L-ornithine:2-oxoglutarate 5-aminotransferase activity"/>
    <property type="evidence" value="ECO:0007669"/>
    <property type="project" value="UniProtKB-UniRule"/>
</dbReference>
<dbReference type="NCBIfam" id="NF002325">
    <property type="entry name" value="PRK01278.1"/>
    <property type="match status" value="1"/>
</dbReference>
<dbReference type="Pfam" id="PF00202">
    <property type="entry name" value="Aminotran_3"/>
    <property type="match status" value="1"/>
</dbReference>
<evidence type="ECO:0000313" key="9">
    <source>
        <dbReference type="Proteomes" id="UP000035579"/>
    </source>
</evidence>
<dbReference type="PROSITE" id="PS00600">
    <property type="entry name" value="AA_TRANSFER_CLASS_3"/>
    <property type="match status" value="1"/>
</dbReference>
<keyword evidence="5" id="KW-0963">Cytoplasm</keyword>
<evidence type="ECO:0000256" key="4">
    <source>
        <dbReference type="ARBA" id="ARBA00022898"/>
    </source>
</evidence>
<evidence type="ECO:0000256" key="5">
    <source>
        <dbReference type="HAMAP-Rule" id="MF_01107"/>
    </source>
</evidence>
<feature type="binding site" evidence="5">
    <location>
        <begin position="245"/>
        <end position="248"/>
    </location>
    <ligand>
        <name>pyridoxal 5'-phosphate</name>
        <dbReference type="ChEBI" id="CHEBI:597326"/>
    </ligand>
</feature>
<feature type="binding site" evidence="5">
    <location>
        <position position="303"/>
    </location>
    <ligand>
        <name>pyridoxal 5'-phosphate</name>
        <dbReference type="ChEBI" id="CHEBI:597326"/>
    </ligand>
</feature>
<dbReference type="FunFam" id="3.40.640.10:FF:000004">
    <property type="entry name" value="Acetylornithine aminotransferase"/>
    <property type="match status" value="1"/>
</dbReference>
<feature type="compositionally biased region" description="Polar residues" evidence="6">
    <location>
        <begin position="15"/>
        <end position="25"/>
    </location>
</feature>
<comment type="pathway">
    <text evidence="5">Amino-acid biosynthesis; L-arginine biosynthesis; N(2)-acetyl-L-ornithine from L-glutamate: step 4/4.</text>
</comment>
<evidence type="ECO:0000313" key="7">
    <source>
        <dbReference type="EMBL" id="AKJ05028.1"/>
    </source>
</evidence>
<keyword evidence="10" id="KW-1185">Reference proteome</keyword>
<dbReference type="CDD" id="cd00610">
    <property type="entry name" value="OAT_like"/>
    <property type="match status" value="1"/>
</dbReference>
<organism evidence="7 9">
    <name type="scientific">Archangium gephyra</name>
    <dbReference type="NCBI Taxonomy" id="48"/>
    <lineage>
        <taxon>Bacteria</taxon>
        <taxon>Pseudomonadati</taxon>
        <taxon>Myxococcota</taxon>
        <taxon>Myxococcia</taxon>
        <taxon>Myxococcales</taxon>
        <taxon>Cystobacterineae</taxon>
        <taxon>Archangiaceae</taxon>
        <taxon>Archangium</taxon>
    </lineage>
</organism>
<dbReference type="InterPro" id="IPR049704">
    <property type="entry name" value="Aminotrans_3_PPA_site"/>
</dbReference>
<comment type="subcellular location">
    <subcellularLocation>
        <location evidence="5">Cytoplasm</location>
    </subcellularLocation>
</comment>
<dbReference type="Proteomes" id="UP000256345">
    <property type="component" value="Unassembled WGS sequence"/>
</dbReference>
<comment type="cofactor">
    <cofactor evidence="5">
        <name>pyridoxal 5'-phosphate</name>
        <dbReference type="ChEBI" id="CHEBI:597326"/>
    </cofactor>
    <text evidence="5">Binds 1 pyridoxal phosphate per subunit.</text>
</comment>
<feature type="binding site" evidence="5">
    <location>
        <position position="163"/>
    </location>
    <ligand>
        <name>N(2)-acetyl-L-ornithine</name>
        <dbReference type="ChEBI" id="CHEBI:57805"/>
    </ligand>
</feature>
<dbReference type="InterPro" id="IPR015422">
    <property type="entry name" value="PyrdxlP-dep_Trfase_small"/>
</dbReference>
<dbReference type="EC" id="2.6.1.11" evidence="5"/>
<feature type="region of interest" description="Disordered" evidence="6">
    <location>
        <begin position="1"/>
        <end position="25"/>
    </location>
</feature>
<reference evidence="8 10" key="2">
    <citation type="submission" date="2018-08" db="EMBL/GenBank/DDBJ databases">
        <title>Genomic Encyclopedia of Archaeal and Bacterial Type Strains, Phase II (KMG-II): from individual species to whole genera.</title>
        <authorList>
            <person name="Goeker M."/>
        </authorList>
    </citation>
    <scope>NUCLEOTIDE SEQUENCE [LARGE SCALE GENOMIC DNA]</scope>
    <source>
        <strain evidence="8 10">DSM 2261</strain>
    </source>
</reference>
<keyword evidence="5" id="KW-0055">Arginine biosynthesis</keyword>
<feature type="modified residue" description="N6-(pyridoxal phosphate)lysine" evidence="5">
    <location>
        <position position="274"/>
    </location>
</feature>
<dbReference type="InterPro" id="IPR015424">
    <property type="entry name" value="PyrdxlP-dep_Trfase"/>
</dbReference>
<evidence type="ECO:0000256" key="3">
    <source>
        <dbReference type="ARBA" id="ARBA00022679"/>
    </source>
</evidence>
<dbReference type="InterPro" id="IPR005814">
    <property type="entry name" value="Aminotrans_3"/>
</dbReference>
<feature type="binding site" evidence="5">
    <location>
        <position position="302"/>
    </location>
    <ligand>
        <name>N(2)-acetyl-L-ornithine</name>
        <dbReference type="ChEBI" id="CHEBI:57805"/>
    </ligand>
</feature>